<evidence type="ECO:0000256" key="3">
    <source>
        <dbReference type="ARBA" id="ARBA00022723"/>
    </source>
</evidence>
<dbReference type="SUPFAM" id="SSF117856">
    <property type="entry name" value="AF0104/ALDC/Ptd012-like"/>
    <property type="match status" value="1"/>
</dbReference>
<protein>
    <recommendedName>
        <fullName evidence="7">DUF1907 domain-containing protein</fullName>
    </recommendedName>
</protein>
<evidence type="ECO:0000256" key="1">
    <source>
        <dbReference type="ARBA" id="ARBA00004123"/>
    </source>
</evidence>
<dbReference type="Pfam" id="PF08925">
    <property type="entry name" value="DUF1907"/>
    <property type="match status" value="1"/>
</dbReference>
<comment type="subcellular location">
    <subcellularLocation>
        <location evidence="1">Nucleus</location>
    </subcellularLocation>
</comment>
<keyword evidence="3" id="KW-0479">Metal-binding</keyword>
<evidence type="ECO:0000256" key="2">
    <source>
        <dbReference type="ARBA" id="ARBA00011245"/>
    </source>
</evidence>
<name>A0A5E4MCT3_9HEMI</name>
<proteinExistence type="predicted"/>
<dbReference type="PANTHER" id="PTHR13204:SF1">
    <property type="entry name" value="ESTER HYDROLASE C11ORF54"/>
    <property type="match status" value="1"/>
</dbReference>
<keyword evidence="6" id="KW-0539">Nucleus</keyword>
<evidence type="ECO:0000313" key="8">
    <source>
        <dbReference type="EMBL" id="VVC29291.1"/>
    </source>
</evidence>
<dbReference type="CDD" id="cd17298">
    <property type="entry name" value="DUF1907"/>
    <property type="match status" value="1"/>
</dbReference>
<dbReference type="PANTHER" id="PTHR13204">
    <property type="entry name" value="PTD012 PROTEIN"/>
    <property type="match status" value="1"/>
</dbReference>
<dbReference type="Proteomes" id="UP000325440">
    <property type="component" value="Unassembled WGS sequence"/>
</dbReference>
<feature type="domain" description="DUF1907" evidence="7">
    <location>
        <begin position="35"/>
        <end position="319"/>
    </location>
</feature>
<evidence type="ECO:0000313" key="9">
    <source>
        <dbReference type="Proteomes" id="UP000325440"/>
    </source>
</evidence>
<evidence type="ECO:0000256" key="6">
    <source>
        <dbReference type="ARBA" id="ARBA00023242"/>
    </source>
</evidence>
<dbReference type="GO" id="GO:0016788">
    <property type="term" value="F:hydrolase activity, acting on ester bonds"/>
    <property type="evidence" value="ECO:0007669"/>
    <property type="project" value="TreeGrafter"/>
</dbReference>
<dbReference type="GO" id="GO:0005634">
    <property type="term" value="C:nucleus"/>
    <property type="evidence" value="ECO:0007669"/>
    <property type="project" value="UniProtKB-SubCell"/>
</dbReference>
<accession>A0A5E4MCT3</accession>
<dbReference type="InterPro" id="IPR015021">
    <property type="entry name" value="C11orf54_DUF1907"/>
</dbReference>
<keyword evidence="5" id="KW-0862">Zinc</keyword>
<evidence type="ECO:0000256" key="5">
    <source>
        <dbReference type="ARBA" id="ARBA00022833"/>
    </source>
</evidence>
<evidence type="ECO:0000256" key="4">
    <source>
        <dbReference type="ARBA" id="ARBA00022801"/>
    </source>
</evidence>
<gene>
    <name evidence="8" type="ORF">CINCED_3A018486</name>
</gene>
<dbReference type="EMBL" id="CABPRJ010000490">
    <property type="protein sequence ID" value="VVC29291.1"/>
    <property type="molecule type" value="Genomic_DNA"/>
</dbReference>
<dbReference type="AlphaFoldDB" id="A0A5E4MCT3"/>
<evidence type="ECO:0000259" key="7">
    <source>
        <dbReference type="SMART" id="SM01168"/>
    </source>
</evidence>
<reference evidence="8 9" key="1">
    <citation type="submission" date="2019-08" db="EMBL/GenBank/DDBJ databases">
        <authorList>
            <person name="Alioto T."/>
            <person name="Alioto T."/>
            <person name="Gomez Garrido J."/>
        </authorList>
    </citation>
    <scope>NUCLEOTIDE SEQUENCE [LARGE SCALE GENOMIC DNA]</scope>
</reference>
<dbReference type="OrthoDB" id="5119241at2759"/>
<sequence length="326" mass="35894">MTAAEILFPGTLHMNELSVVRVDLTAPPLSRIAEAILPELSKNFERASAEVVQCPNLTLSPFNLFSEGLSGDENVFDIGDLVNVVPAMKREKIYDMKDLKKIIASDPLHVIGPCAGPYPSIGVDSENVVRVKMTAAGDCIENRSKTFTMNESTGECVHVSMPDDETRFSLMANFFTCNGQTGKVLKIVCEVRKGPLSFTACVQEALAKSFGSEIIALGGVMFVEKGKAKVHVFKPNLAKKPLQSEQDFEKIMIHFIEVTPPSVGLGCIVSYDPGLNLRPHHFHMYTDHNNQGGHYHNDTEPETIKYTGYFSVAKNLFKVDQTHCDA</sequence>
<comment type="subunit">
    <text evidence="2">Monomer.</text>
</comment>
<dbReference type="GO" id="GO:0008270">
    <property type="term" value="F:zinc ion binding"/>
    <property type="evidence" value="ECO:0007669"/>
    <property type="project" value="TreeGrafter"/>
</dbReference>
<keyword evidence="4" id="KW-0378">Hydrolase</keyword>
<organism evidence="8 9">
    <name type="scientific">Cinara cedri</name>
    <dbReference type="NCBI Taxonomy" id="506608"/>
    <lineage>
        <taxon>Eukaryota</taxon>
        <taxon>Metazoa</taxon>
        <taxon>Ecdysozoa</taxon>
        <taxon>Arthropoda</taxon>
        <taxon>Hexapoda</taxon>
        <taxon>Insecta</taxon>
        <taxon>Pterygota</taxon>
        <taxon>Neoptera</taxon>
        <taxon>Paraneoptera</taxon>
        <taxon>Hemiptera</taxon>
        <taxon>Sternorrhyncha</taxon>
        <taxon>Aphidomorpha</taxon>
        <taxon>Aphidoidea</taxon>
        <taxon>Aphididae</taxon>
        <taxon>Lachninae</taxon>
        <taxon>Cinara</taxon>
    </lineage>
</organism>
<keyword evidence="9" id="KW-1185">Reference proteome</keyword>
<dbReference type="SMART" id="SM01168">
    <property type="entry name" value="DUF1907"/>
    <property type="match status" value="1"/>
</dbReference>